<evidence type="ECO:0000313" key="3">
    <source>
        <dbReference type="Proteomes" id="UP000247781"/>
    </source>
</evidence>
<keyword evidence="2" id="KW-0808">Transferase</keyword>
<dbReference type="InterPro" id="IPR001763">
    <property type="entry name" value="Rhodanese-like_dom"/>
</dbReference>
<dbReference type="SMART" id="SM00450">
    <property type="entry name" value="RHOD"/>
    <property type="match status" value="1"/>
</dbReference>
<reference evidence="3" key="1">
    <citation type="submission" date="2018-05" db="EMBL/GenBank/DDBJ databases">
        <authorList>
            <person name="Deangelis K."/>
            <person name="Huntemann M."/>
            <person name="Clum A."/>
            <person name="Pillay M."/>
            <person name="Palaniappan K."/>
            <person name="Varghese N."/>
            <person name="Mikhailova N."/>
            <person name="Stamatis D."/>
            <person name="Reddy T."/>
            <person name="Daum C."/>
            <person name="Shapiro N."/>
            <person name="Ivanova N."/>
            <person name="Kyrpides N."/>
            <person name="Woyke T."/>
        </authorList>
    </citation>
    <scope>NUCLEOTIDE SEQUENCE [LARGE SCALE GENOMIC DNA]</scope>
    <source>
        <strain evidence="3">GAS496</strain>
    </source>
</reference>
<dbReference type="SUPFAM" id="SSF52821">
    <property type="entry name" value="Rhodanese/Cell cycle control phosphatase"/>
    <property type="match status" value="1"/>
</dbReference>
<proteinExistence type="predicted"/>
<gene>
    <name evidence="2" type="ORF">C8E89_103226</name>
</gene>
<organism evidence="2 3">
    <name type="scientific">Mycolicibacterium moriokaense</name>
    <dbReference type="NCBI Taxonomy" id="39691"/>
    <lineage>
        <taxon>Bacteria</taxon>
        <taxon>Bacillati</taxon>
        <taxon>Actinomycetota</taxon>
        <taxon>Actinomycetes</taxon>
        <taxon>Mycobacteriales</taxon>
        <taxon>Mycobacteriaceae</taxon>
        <taxon>Mycolicibacterium</taxon>
    </lineage>
</organism>
<dbReference type="AlphaFoldDB" id="A0A318HKG2"/>
<keyword evidence="3" id="KW-1185">Reference proteome</keyword>
<sequence>MAKSAKELVEAANAVVPRITPAQAQEMMAGGNALVVDVRDAPEVEASGKVAGAVHVTRGMLEFRADPESPYHDQNFAKDKTLILYCASGGRAALAGQALTELGYADVYNLGAFKDWAEAGGAVDK</sequence>
<dbReference type="PANTHER" id="PTHR44086">
    <property type="entry name" value="THIOSULFATE SULFURTRANSFERASE RDL2, MITOCHONDRIAL-RELATED"/>
    <property type="match status" value="1"/>
</dbReference>
<dbReference type="CDD" id="cd01447">
    <property type="entry name" value="Polysulfide_ST"/>
    <property type="match status" value="1"/>
</dbReference>
<feature type="domain" description="Rhodanese" evidence="1">
    <location>
        <begin position="29"/>
        <end position="125"/>
    </location>
</feature>
<evidence type="ECO:0000259" key="1">
    <source>
        <dbReference type="PROSITE" id="PS50206"/>
    </source>
</evidence>
<dbReference type="Proteomes" id="UP000247781">
    <property type="component" value="Unassembled WGS sequence"/>
</dbReference>
<dbReference type="EMBL" id="QJJU01000003">
    <property type="protein sequence ID" value="PXX11137.1"/>
    <property type="molecule type" value="Genomic_DNA"/>
</dbReference>
<dbReference type="RefSeq" id="WP_110315213.1">
    <property type="nucleotide sequence ID" value="NZ_QJJU01000003.1"/>
</dbReference>
<dbReference type="GO" id="GO:0004792">
    <property type="term" value="F:thiosulfate-cyanide sulfurtransferase activity"/>
    <property type="evidence" value="ECO:0007669"/>
    <property type="project" value="TreeGrafter"/>
</dbReference>
<evidence type="ECO:0000313" key="2">
    <source>
        <dbReference type="EMBL" id="PXX11137.1"/>
    </source>
</evidence>
<reference evidence="2 3" key="2">
    <citation type="submission" date="2018-06" db="EMBL/GenBank/DDBJ databases">
        <title>Sequencing of bacterial isolates from soil warming experiment in Harvard Forest, Massachusetts, USA.</title>
        <authorList>
            <person name="Deangelis K.PhD."/>
        </authorList>
    </citation>
    <scope>NUCLEOTIDE SEQUENCE [LARGE SCALE GENOMIC DNA]</scope>
    <source>
        <strain evidence="2 3">GAS496</strain>
    </source>
</reference>
<comment type="caution">
    <text evidence="2">The sequence shown here is derived from an EMBL/GenBank/DDBJ whole genome shotgun (WGS) entry which is preliminary data.</text>
</comment>
<dbReference type="PANTHER" id="PTHR44086:SF13">
    <property type="entry name" value="THIOSULFATE SULFURTRANSFERASE PSPE"/>
    <property type="match status" value="1"/>
</dbReference>
<dbReference type="OrthoDB" id="9800872at2"/>
<dbReference type="Pfam" id="PF00581">
    <property type="entry name" value="Rhodanese"/>
    <property type="match status" value="1"/>
</dbReference>
<dbReference type="Gene3D" id="3.40.250.10">
    <property type="entry name" value="Rhodanese-like domain"/>
    <property type="match status" value="1"/>
</dbReference>
<accession>A0A318HKG2</accession>
<dbReference type="PROSITE" id="PS50206">
    <property type="entry name" value="RHODANESE_3"/>
    <property type="match status" value="1"/>
</dbReference>
<dbReference type="InterPro" id="IPR036873">
    <property type="entry name" value="Rhodanese-like_dom_sf"/>
</dbReference>
<name>A0A318HKG2_9MYCO</name>
<protein>
    <submittedName>
        <fullName evidence="2">Rhodanese-related sulfurtransferase</fullName>
    </submittedName>
</protein>